<dbReference type="InterPro" id="IPR029055">
    <property type="entry name" value="Ntn_hydrolases_N"/>
</dbReference>
<feature type="binding site" evidence="6">
    <location>
        <begin position="191"/>
        <end position="194"/>
    </location>
    <ligand>
        <name>substrate</name>
    </ligand>
</feature>
<evidence type="ECO:0000313" key="8">
    <source>
        <dbReference type="EMBL" id="RRJ31298.1"/>
    </source>
</evidence>
<feature type="site" description="Cleavage; by autolysis" evidence="7">
    <location>
        <begin position="163"/>
        <end position="164"/>
    </location>
</feature>
<evidence type="ECO:0000256" key="7">
    <source>
        <dbReference type="PIRSR" id="PIRSR600246-3"/>
    </source>
</evidence>
<feature type="active site" description="Nucleophile" evidence="5">
    <location>
        <position position="164"/>
    </location>
</feature>
<reference evidence="8 9" key="1">
    <citation type="submission" date="2018-11" db="EMBL/GenBank/DDBJ databases">
        <title>Taxonoimc description of Halomarina strain SPP-AMP-1.</title>
        <authorList>
            <person name="Pal Y."/>
            <person name="Srinivasana K."/>
            <person name="Verma A."/>
            <person name="Kumar P."/>
        </authorList>
    </citation>
    <scope>NUCLEOTIDE SEQUENCE [LARGE SCALE GENOMIC DNA]</scope>
    <source>
        <strain evidence="8 9">SPP-AMP-1</strain>
    </source>
</reference>
<organism evidence="8 9">
    <name type="scientific">Halocatena pleomorpha</name>
    <dbReference type="NCBI Taxonomy" id="1785090"/>
    <lineage>
        <taxon>Archaea</taxon>
        <taxon>Methanobacteriati</taxon>
        <taxon>Methanobacteriota</taxon>
        <taxon>Stenosarchaea group</taxon>
        <taxon>Halobacteria</taxon>
        <taxon>Halobacteriales</taxon>
        <taxon>Natronomonadaceae</taxon>
        <taxon>Halocatena</taxon>
    </lineage>
</organism>
<dbReference type="Proteomes" id="UP000282322">
    <property type="component" value="Unassembled WGS sequence"/>
</dbReference>
<dbReference type="SUPFAM" id="SSF56235">
    <property type="entry name" value="N-terminal nucleophile aminohydrolases (Ntn hydrolases)"/>
    <property type="match status" value="1"/>
</dbReference>
<gene>
    <name evidence="8" type="ORF">EIK79_07830</name>
</gene>
<dbReference type="Gene3D" id="3.60.20.30">
    <property type="entry name" value="(Glycosyl)asparaginase"/>
    <property type="match status" value="1"/>
</dbReference>
<dbReference type="PANTHER" id="PTHR10188">
    <property type="entry name" value="L-ASPARAGINASE"/>
    <property type="match status" value="1"/>
</dbReference>
<evidence type="ECO:0000256" key="1">
    <source>
        <dbReference type="ARBA" id="ARBA00012920"/>
    </source>
</evidence>
<dbReference type="OrthoDB" id="18230at2157"/>
<evidence type="ECO:0000256" key="4">
    <source>
        <dbReference type="ARBA" id="ARBA00049366"/>
    </source>
</evidence>
<dbReference type="EMBL" id="RRCH01000015">
    <property type="protein sequence ID" value="RRJ31298.1"/>
    <property type="molecule type" value="Genomic_DNA"/>
</dbReference>
<dbReference type="GO" id="GO:0004067">
    <property type="term" value="F:asparaginase activity"/>
    <property type="evidence" value="ECO:0007669"/>
    <property type="project" value="UniProtKB-EC"/>
</dbReference>
<evidence type="ECO:0000256" key="3">
    <source>
        <dbReference type="ARBA" id="ARBA00044776"/>
    </source>
</evidence>
<evidence type="ECO:0000256" key="2">
    <source>
        <dbReference type="ARBA" id="ARBA00030414"/>
    </source>
</evidence>
<dbReference type="GO" id="GO:0005737">
    <property type="term" value="C:cytoplasm"/>
    <property type="evidence" value="ECO:0007669"/>
    <property type="project" value="TreeGrafter"/>
</dbReference>
<sequence length="284" mass="29379">MNVIAHGGAGGAAERPEQRQSVLEQAVTAGERATTPVDAVIETVKRLESSPRFNAGVGGAIQSDGVVRTDAGVMRSDREVGAVCSMSGVEHASEAARVVMEETPHVLLAGEHAVALADAFDITTDSDLRSEQATDDWADLDGPASNAITDQLAFVRDQFDGTDTVGAVATDGDRIATCTATGGRWCALAGRVGDVPQVGSGFYCTHAGGASATGEGEEIVRVTLARRAVDHLELGREPQDAAELAIEELEDLTGGRAGIIVMAPDGSVGRAFNTEMMQTSATDD</sequence>
<dbReference type="RefSeq" id="WP_124954572.1">
    <property type="nucleotide sequence ID" value="NZ_RRCH01000015.1"/>
</dbReference>
<comment type="caution">
    <text evidence="8">The sequence shown here is derived from an EMBL/GenBank/DDBJ whole genome shotgun (WGS) entry which is preliminary data.</text>
</comment>
<dbReference type="AlphaFoldDB" id="A0A3P3REA9"/>
<keyword evidence="9" id="KW-1185">Reference proteome</keyword>
<comment type="catalytic activity">
    <reaction evidence="4">
        <text>L-asparagine + H2O = L-aspartate + NH4(+)</text>
        <dbReference type="Rhea" id="RHEA:21016"/>
        <dbReference type="ChEBI" id="CHEBI:15377"/>
        <dbReference type="ChEBI" id="CHEBI:28938"/>
        <dbReference type="ChEBI" id="CHEBI:29991"/>
        <dbReference type="ChEBI" id="CHEBI:58048"/>
        <dbReference type="EC" id="3.5.1.1"/>
    </reaction>
</comment>
<evidence type="ECO:0000256" key="5">
    <source>
        <dbReference type="PIRSR" id="PIRSR600246-1"/>
    </source>
</evidence>
<dbReference type="EC" id="3.5.1.1" evidence="1"/>
<dbReference type="CDD" id="cd04703">
    <property type="entry name" value="Asparaginase_2_like_1"/>
    <property type="match status" value="1"/>
</dbReference>
<dbReference type="Pfam" id="PF01112">
    <property type="entry name" value="Asparaginase_2"/>
    <property type="match status" value="1"/>
</dbReference>
<name>A0A3P3REA9_9EURY</name>
<dbReference type="InterPro" id="IPR000246">
    <property type="entry name" value="Peptidase_T2"/>
</dbReference>
<proteinExistence type="predicted"/>
<accession>A0A3P3REA9</accession>
<feature type="binding site" evidence="6">
    <location>
        <begin position="213"/>
        <end position="216"/>
    </location>
    <ligand>
        <name>substrate</name>
    </ligand>
</feature>
<evidence type="ECO:0000313" key="9">
    <source>
        <dbReference type="Proteomes" id="UP000282322"/>
    </source>
</evidence>
<dbReference type="PANTHER" id="PTHR10188:SF6">
    <property type="entry name" value="N(4)-(BETA-N-ACETYLGLUCOSAMINYL)-L-ASPARAGINASE"/>
    <property type="match status" value="1"/>
</dbReference>
<evidence type="ECO:0000256" key="6">
    <source>
        <dbReference type="PIRSR" id="PIRSR600246-2"/>
    </source>
</evidence>
<protein>
    <recommendedName>
        <fullName evidence="3">Plant-type L-asparaginase</fullName>
        <ecNumber evidence="1">3.5.1.1</ecNumber>
    </recommendedName>
    <alternativeName>
        <fullName evidence="2">L-asparagine amidohydrolase</fullName>
    </alternativeName>
</protein>